<dbReference type="InterPro" id="IPR016435">
    <property type="entry name" value="DPH1/DPH2"/>
</dbReference>
<dbReference type="GO" id="GO:0017183">
    <property type="term" value="P:protein histidyl modification to diphthamide"/>
    <property type="evidence" value="ECO:0007669"/>
    <property type="project" value="UniProtKB-UniRule"/>
</dbReference>
<keyword evidence="7 10" id="KW-0408">Iron</keyword>
<evidence type="ECO:0000313" key="11">
    <source>
        <dbReference type="EMBL" id="QOJ79487.1"/>
    </source>
</evidence>
<dbReference type="RefSeq" id="WP_192819459.1">
    <property type="nucleotide sequence ID" value="NZ_CP062310.1"/>
</dbReference>
<keyword evidence="8 10" id="KW-0411">Iron-sulfur</keyword>
<organism evidence="11 12">
    <name type="scientific">Infirmifilum lucidum</name>
    <dbReference type="NCBI Taxonomy" id="2776706"/>
    <lineage>
        <taxon>Archaea</taxon>
        <taxon>Thermoproteota</taxon>
        <taxon>Thermoprotei</taxon>
        <taxon>Thermofilales</taxon>
        <taxon>Thermofilaceae</taxon>
        <taxon>Infirmifilum</taxon>
    </lineage>
</organism>
<dbReference type="InterPro" id="IPR042264">
    <property type="entry name" value="DPH1/DPH2_2"/>
</dbReference>
<reference evidence="11 12" key="1">
    <citation type="submission" date="2020-10" db="EMBL/GenBank/DDBJ databases">
        <title>Thermofilum lucidum 3507LT sp. nov. a novel member of Thermofilaceae family isolated from Chile hot spring, and proposal of description order Thermofilales.</title>
        <authorList>
            <person name="Zayulina K.S."/>
            <person name="Elcheninov A.G."/>
            <person name="Toshchakov S.V."/>
            <person name="Kublanov I.V."/>
        </authorList>
    </citation>
    <scope>NUCLEOTIDE SEQUENCE [LARGE SCALE GENOMIC DNA]</scope>
    <source>
        <strain evidence="11 12">3507LT</strain>
    </source>
</reference>
<evidence type="ECO:0000256" key="2">
    <source>
        <dbReference type="ARBA" id="ARBA00005156"/>
    </source>
</evidence>
<evidence type="ECO:0000256" key="8">
    <source>
        <dbReference type="ARBA" id="ARBA00023014"/>
    </source>
</evidence>
<evidence type="ECO:0000256" key="4">
    <source>
        <dbReference type="ARBA" id="ARBA00022679"/>
    </source>
</evidence>
<dbReference type="Proteomes" id="UP000594121">
    <property type="component" value="Chromosome"/>
</dbReference>
<dbReference type="UniPathway" id="UPA00559"/>
<dbReference type="NCBIfam" id="TIGR00322">
    <property type="entry name" value="diphth2_R"/>
    <property type="match status" value="1"/>
</dbReference>
<dbReference type="PIRSF" id="PIRSF004967">
    <property type="entry name" value="DPH1"/>
    <property type="match status" value="1"/>
</dbReference>
<dbReference type="InterPro" id="IPR042263">
    <property type="entry name" value="DPH1/DPH2_1"/>
</dbReference>
<comment type="similarity">
    <text evidence="10">Belongs to the DPH1/DPH2 family.</text>
</comment>
<dbReference type="Gene3D" id="3.40.50.11850">
    <property type="entry name" value="Diphthamide synthesis DPH1/DPH2 domain 2"/>
    <property type="match status" value="1"/>
</dbReference>
<dbReference type="Gene3D" id="3.40.50.11840">
    <property type="entry name" value="Diphthamide synthesis DPH1/DPH2 domain 1"/>
    <property type="match status" value="1"/>
</dbReference>
<dbReference type="InterPro" id="IPR022428">
    <property type="entry name" value="Dph2_arc"/>
</dbReference>
<keyword evidence="4 10" id="KW-0808">Transferase</keyword>
<protein>
    <recommendedName>
        <fullName evidence="3 10">2-(3-amino-3-carboxypropyl)histidine synthase</fullName>
        <ecNumber evidence="3 10">2.5.1.108</ecNumber>
    </recommendedName>
</protein>
<dbReference type="SFLD" id="SFLDS00032">
    <property type="entry name" value="Radical_SAM_3-amino-3-carboxyp"/>
    <property type="match status" value="1"/>
</dbReference>
<dbReference type="PANTHER" id="PTHR10762">
    <property type="entry name" value="DIPHTHAMIDE BIOSYNTHESIS PROTEIN"/>
    <property type="match status" value="1"/>
</dbReference>
<dbReference type="PANTHER" id="PTHR10762:SF1">
    <property type="entry name" value="2-(3-AMINO-3-CARBOXYPROPYL)HISTIDINE SYNTHASE SUBUNIT 1"/>
    <property type="match status" value="1"/>
</dbReference>
<dbReference type="GeneID" id="59148875"/>
<gene>
    <name evidence="11" type="primary">dph2</name>
    <name evidence="11" type="ORF">IG193_03225</name>
</gene>
<evidence type="ECO:0000256" key="7">
    <source>
        <dbReference type="ARBA" id="ARBA00023004"/>
    </source>
</evidence>
<evidence type="ECO:0000256" key="10">
    <source>
        <dbReference type="PIRNR" id="PIRNR004967"/>
    </source>
</evidence>
<dbReference type="GO" id="GO:0046872">
    <property type="term" value="F:metal ion binding"/>
    <property type="evidence" value="ECO:0007669"/>
    <property type="project" value="UniProtKB-KW"/>
</dbReference>
<evidence type="ECO:0000256" key="3">
    <source>
        <dbReference type="ARBA" id="ARBA00012221"/>
    </source>
</evidence>
<dbReference type="KEGG" id="thel:IG193_03225"/>
<keyword evidence="5 10" id="KW-0949">S-adenosyl-L-methionine</keyword>
<evidence type="ECO:0000256" key="6">
    <source>
        <dbReference type="ARBA" id="ARBA00022723"/>
    </source>
</evidence>
<evidence type="ECO:0000256" key="5">
    <source>
        <dbReference type="ARBA" id="ARBA00022691"/>
    </source>
</evidence>
<dbReference type="Gene3D" id="3.40.50.11860">
    <property type="entry name" value="Diphthamide synthesis DPH1/DPH2 domain 3"/>
    <property type="match status" value="1"/>
</dbReference>
<comment type="cofactor">
    <cofactor evidence="1 10">
        <name>[4Fe-4S] cluster</name>
        <dbReference type="ChEBI" id="CHEBI:49883"/>
    </cofactor>
</comment>
<keyword evidence="10" id="KW-0004">4Fe-4S</keyword>
<dbReference type="InterPro" id="IPR042265">
    <property type="entry name" value="DPH1/DPH2_3"/>
</dbReference>
<keyword evidence="12" id="KW-1185">Reference proteome</keyword>
<dbReference type="GO" id="GO:0090560">
    <property type="term" value="F:2-(3-amino-3-carboxypropyl)histidine synthase activity"/>
    <property type="evidence" value="ECO:0007669"/>
    <property type="project" value="UniProtKB-UniRule"/>
</dbReference>
<sequence>MIVEGYEIDEEQIYAWIRQNSVRSVLVEAPDGLKRIAVAVAGLLEDKGLTVFLLASHTWGGCDVGYREARELGVDGIIHIGHHGPVWFSPPSKPRVLFVPAFSTVDPTPLVLEAALEARREGARSLSVVTTVQHVKWLPEWKRALSELGLEVITGSYSGFEGLIVGCNYTSLRASDAVIVVAGGRFHALGAAIWSGRPTWEVDPYQRRVYKVETVAILSRRLFSLSRAMEARAFMVLVSTKPGQNRLDVAAKIKRALEEKKRKAVIVVFNDISREQVENFQGFDAYVNTACPRLAIDDESIFPGPALNPGEVKYILRGSLEGYSLRDALLLDLRDLRLSAP</sequence>
<comment type="pathway">
    <text evidence="2 10">Protein modification; peptidyl-diphthamide biosynthesis.</text>
</comment>
<dbReference type="Pfam" id="PF01866">
    <property type="entry name" value="Diphthamide_syn"/>
    <property type="match status" value="1"/>
</dbReference>
<dbReference type="InParanoid" id="A0A7L9FIF5"/>
<keyword evidence="6 10" id="KW-0479">Metal-binding</keyword>
<dbReference type="InterPro" id="IPR035435">
    <property type="entry name" value="DPH1/DPH2_euk_archaea"/>
</dbReference>
<proteinExistence type="inferred from homology"/>
<dbReference type="EMBL" id="CP062310">
    <property type="protein sequence ID" value="QOJ79487.1"/>
    <property type="molecule type" value="Genomic_DNA"/>
</dbReference>
<dbReference type="NCBIfam" id="TIGR03682">
    <property type="entry name" value="arCOG04112"/>
    <property type="match status" value="1"/>
</dbReference>
<dbReference type="FunCoup" id="A0A7L9FIF5">
    <property type="interactions" value="113"/>
</dbReference>
<name>A0A7L9FIF5_9CREN</name>
<dbReference type="GO" id="GO:0051539">
    <property type="term" value="F:4 iron, 4 sulfur cluster binding"/>
    <property type="evidence" value="ECO:0007669"/>
    <property type="project" value="UniProtKB-UniRule"/>
</dbReference>
<comment type="catalytic activity">
    <reaction evidence="9 10">
        <text>L-histidyl-[translation elongation factor 2] + S-adenosyl-L-methionine = 2-[(3S)-amino-3-carboxypropyl]-L-histidyl-[translation elongation factor 2] + S-methyl-5'-thioadenosine + H(+)</text>
        <dbReference type="Rhea" id="RHEA:36783"/>
        <dbReference type="Rhea" id="RHEA-COMP:9748"/>
        <dbReference type="Rhea" id="RHEA-COMP:9749"/>
        <dbReference type="ChEBI" id="CHEBI:15378"/>
        <dbReference type="ChEBI" id="CHEBI:17509"/>
        <dbReference type="ChEBI" id="CHEBI:29979"/>
        <dbReference type="ChEBI" id="CHEBI:59789"/>
        <dbReference type="ChEBI" id="CHEBI:73995"/>
        <dbReference type="EC" id="2.5.1.108"/>
    </reaction>
</comment>
<evidence type="ECO:0000256" key="1">
    <source>
        <dbReference type="ARBA" id="ARBA00001966"/>
    </source>
</evidence>
<evidence type="ECO:0000313" key="12">
    <source>
        <dbReference type="Proteomes" id="UP000594121"/>
    </source>
</evidence>
<accession>A0A7L9FIF5</accession>
<dbReference type="EC" id="2.5.1.108" evidence="3 10"/>
<dbReference type="AlphaFoldDB" id="A0A7L9FIF5"/>
<evidence type="ECO:0000256" key="9">
    <source>
        <dbReference type="ARBA" id="ARBA00048403"/>
    </source>
</evidence>
<comment type="function">
    <text evidence="10">Catalyzes the first step of diphthamide biosynthesis, i.e. the transfer of the 3-amino-3-carboxypropyl group from S-adenosyl-L-methionine (SAM) to the C2 position of the imidazole ring of the target histidine residue in translation elongation factor 2 (EF-2).</text>
</comment>